<accession>A0ABD3IFY5</accession>
<comment type="caution">
    <text evidence="1">The sequence shown here is derived from an EMBL/GenBank/DDBJ whole genome shotgun (WGS) entry which is preliminary data.</text>
</comment>
<gene>
    <name evidence="1" type="ORF">R1sor_020061</name>
</gene>
<evidence type="ECO:0008006" key="3">
    <source>
        <dbReference type="Google" id="ProtNLM"/>
    </source>
</evidence>
<organism evidence="1 2">
    <name type="scientific">Riccia sorocarpa</name>
    <dbReference type="NCBI Taxonomy" id="122646"/>
    <lineage>
        <taxon>Eukaryota</taxon>
        <taxon>Viridiplantae</taxon>
        <taxon>Streptophyta</taxon>
        <taxon>Embryophyta</taxon>
        <taxon>Marchantiophyta</taxon>
        <taxon>Marchantiopsida</taxon>
        <taxon>Marchantiidae</taxon>
        <taxon>Marchantiales</taxon>
        <taxon>Ricciaceae</taxon>
        <taxon>Riccia</taxon>
    </lineage>
</organism>
<proteinExistence type="predicted"/>
<evidence type="ECO:0000313" key="1">
    <source>
        <dbReference type="EMBL" id="KAL3702039.1"/>
    </source>
</evidence>
<evidence type="ECO:0000313" key="2">
    <source>
        <dbReference type="Proteomes" id="UP001633002"/>
    </source>
</evidence>
<dbReference type="EMBL" id="JBJQOH010000001">
    <property type="protein sequence ID" value="KAL3702039.1"/>
    <property type="molecule type" value="Genomic_DNA"/>
</dbReference>
<keyword evidence="2" id="KW-1185">Reference proteome</keyword>
<dbReference type="Proteomes" id="UP001633002">
    <property type="component" value="Unassembled WGS sequence"/>
</dbReference>
<name>A0ABD3IFY5_9MARC</name>
<protein>
    <recommendedName>
        <fullName evidence="3">Reverse transcriptase domain-containing protein</fullName>
    </recommendedName>
</protein>
<sequence length="124" mass="13128">MLITAAHDGRIKGVNLRLGSTVITTLYADDTNVFLSYDQPSFTVLLEILSAFCAASGGKLNHHKSEILPFGIPIRPPEWISQYGFQSSVYISSSGFQTLQEGSGSSGCGVPSPASLSCDMALAL</sequence>
<dbReference type="AlphaFoldDB" id="A0ABD3IFY5"/>
<reference evidence="1 2" key="1">
    <citation type="submission" date="2024-09" db="EMBL/GenBank/DDBJ databases">
        <title>Chromosome-scale assembly of Riccia sorocarpa.</title>
        <authorList>
            <person name="Paukszto L."/>
        </authorList>
    </citation>
    <scope>NUCLEOTIDE SEQUENCE [LARGE SCALE GENOMIC DNA]</scope>
    <source>
        <strain evidence="1">LP-2024</strain>
        <tissue evidence="1">Aerial parts of the thallus</tissue>
    </source>
</reference>